<keyword evidence="3" id="KW-0645">Protease</keyword>
<dbReference type="InterPro" id="IPR003653">
    <property type="entry name" value="Peptidase_C48_C"/>
</dbReference>
<dbReference type="GeneID" id="20815027"/>
<evidence type="ECO:0000313" key="8">
    <source>
        <dbReference type="EMBL" id="ETV71901.1"/>
    </source>
</evidence>
<dbReference type="STRING" id="112090.W4FY49"/>
<evidence type="ECO:0000259" key="7">
    <source>
        <dbReference type="PROSITE" id="PS50600"/>
    </source>
</evidence>
<dbReference type="AlphaFoldDB" id="W4FY49"/>
<name>W4FY49_APHAT</name>
<dbReference type="InterPro" id="IPR051947">
    <property type="entry name" value="Sentrin-specific_protease"/>
</dbReference>
<organism evidence="8">
    <name type="scientific">Aphanomyces astaci</name>
    <name type="common">Crayfish plague agent</name>
    <dbReference type="NCBI Taxonomy" id="112090"/>
    <lineage>
        <taxon>Eukaryota</taxon>
        <taxon>Sar</taxon>
        <taxon>Stramenopiles</taxon>
        <taxon>Oomycota</taxon>
        <taxon>Saprolegniomycetes</taxon>
        <taxon>Saprolegniales</taxon>
        <taxon>Verrucalvaceae</taxon>
        <taxon>Aphanomyces</taxon>
    </lineage>
</organism>
<dbReference type="InterPro" id="IPR038765">
    <property type="entry name" value="Papain-like_cys_pep_sf"/>
</dbReference>
<dbReference type="GO" id="GO:0006508">
    <property type="term" value="P:proteolysis"/>
    <property type="evidence" value="ECO:0007669"/>
    <property type="project" value="UniProtKB-KW"/>
</dbReference>
<feature type="region of interest" description="Disordered" evidence="6">
    <location>
        <begin position="367"/>
        <end position="462"/>
    </location>
</feature>
<dbReference type="PANTHER" id="PTHR46896:SF3">
    <property type="entry name" value="FI06413P-RELATED"/>
    <property type="match status" value="1"/>
</dbReference>
<sequence>MDDQELGIDIVQTELSISAQQYLVKHYCSSATSPPHTLAYKDIPSCSSSTLSKKQPTSTRQSTRVPKQPIKHVAAPVVVLDDSDASEAEIVPRPPSRLELTSEGFELDKVVSTPFGIGLIVALPTTTTTSSTTTSSLPIKRSMNKATVPSNYSYKVQLSYGDGYFHATSLTLVDDKVQYTYYKKRSKGWVVLTYGDTSRLCGHRLLNDSVIEFYLSYLMDTLPTPAVERTYMCSSFLFGQYLVTKKQALRKVALSNVEQAYASVARWTKSIDVFNTKYLVVPVNEEGHWSVAIVCNLYRFANTSVCRCAVVDPHGRAAHPSSPSALKPAKRPAPAARTLLPKRLKAPPLTQRGVKVVVMESVPSNEFDDVANGPVSVPPPSSWQTQGGESGGSCALTKGQATPSGGSTLNPTLCENEPAGVVTSDERPVSVQFKRPSEPCAKSEQQQHQSGASKSPQEPVGPQRCNTCGLVQDIDQDTNHRPCIVFLDSLKAHRTLRIAKFLREYLQMEWRARKAPTCGPMSITVANLPMISPREIPRQSNYTDCGVFVLHYVEKFLSNPPLMSTALIATKGGESQGIMTKNWFHPRVIQLKRVAIRHLIETLAKQSHYTAQPTRQVSPTHHEES</sequence>
<dbReference type="PANTHER" id="PTHR46896">
    <property type="entry name" value="SENTRIN-SPECIFIC PROTEASE"/>
    <property type="match status" value="1"/>
</dbReference>
<dbReference type="GO" id="GO:0016926">
    <property type="term" value="P:protein desumoylation"/>
    <property type="evidence" value="ECO:0007669"/>
    <property type="project" value="TreeGrafter"/>
</dbReference>
<feature type="compositionally biased region" description="Polar residues" evidence="6">
    <location>
        <begin position="443"/>
        <end position="456"/>
    </location>
</feature>
<comment type="similarity">
    <text evidence="1">Belongs to the peptidase C48 family.</text>
</comment>
<dbReference type="GO" id="GO:0005737">
    <property type="term" value="C:cytoplasm"/>
    <property type="evidence" value="ECO:0007669"/>
    <property type="project" value="TreeGrafter"/>
</dbReference>
<proteinExistence type="inferred from homology"/>
<dbReference type="GO" id="GO:0005634">
    <property type="term" value="C:nucleus"/>
    <property type="evidence" value="ECO:0007669"/>
    <property type="project" value="TreeGrafter"/>
</dbReference>
<dbReference type="GO" id="GO:0070139">
    <property type="term" value="F:SUMO-specific endopeptidase activity"/>
    <property type="evidence" value="ECO:0007669"/>
    <property type="project" value="TreeGrafter"/>
</dbReference>
<evidence type="ECO:0000256" key="5">
    <source>
        <dbReference type="ARBA" id="ARBA00022801"/>
    </source>
</evidence>
<dbReference type="PROSITE" id="PS50600">
    <property type="entry name" value="ULP_PROTEASE"/>
    <property type="match status" value="1"/>
</dbReference>
<evidence type="ECO:0000256" key="3">
    <source>
        <dbReference type="ARBA" id="ARBA00022670"/>
    </source>
</evidence>
<evidence type="ECO:0000256" key="1">
    <source>
        <dbReference type="ARBA" id="ARBA00005234"/>
    </source>
</evidence>
<dbReference type="VEuPathDB" id="FungiDB:H257_13031"/>
<evidence type="ECO:0000256" key="2">
    <source>
        <dbReference type="ARBA" id="ARBA00022553"/>
    </source>
</evidence>
<evidence type="ECO:0000256" key="6">
    <source>
        <dbReference type="SAM" id="MobiDB-lite"/>
    </source>
</evidence>
<dbReference type="SUPFAM" id="SSF54001">
    <property type="entry name" value="Cysteine proteinases"/>
    <property type="match status" value="1"/>
</dbReference>
<keyword evidence="2" id="KW-0597">Phosphoprotein</keyword>
<protein>
    <recommendedName>
        <fullName evidence="7">Ubiquitin-like protease family profile domain-containing protein</fullName>
    </recommendedName>
</protein>
<feature type="domain" description="Ubiquitin-like protease family profile" evidence="7">
    <location>
        <begin position="190"/>
        <end position="556"/>
    </location>
</feature>
<gene>
    <name evidence="8" type="ORF">H257_13031</name>
</gene>
<dbReference type="Gene3D" id="3.40.395.10">
    <property type="entry name" value="Adenoviral Proteinase, Chain A"/>
    <property type="match status" value="1"/>
</dbReference>
<evidence type="ECO:0000256" key="4">
    <source>
        <dbReference type="ARBA" id="ARBA00022786"/>
    </source>
</evidence>
<dbReference type="Gene3D" id="1.10.418.20">
    <property type="match status" value="1"/>
</dbReference>
<keyword evidence="4" id="KW-0833">Ubl conjugation pathway</keyword>
<feature type="compositionally biased region" description="Polar residues" evidence="6">
    <location>
        <begin position="399"/>
        <end position="413"/>
    </location>
</feature>
<dbReference type="EMBL" id="KI913157">
    <property type="protein sequence ID" value="ETV71901.1"/>
    <property type="molecule type" value="Genomic_DNA"/>
</dbReference>
<accession>W4FY49</accession>
<keyword evidence="5" id="KW-0378">Hydrolase</keyword>
<dbReference type="OrthoDB" id="442460at2759"/>
<dbReference type="RefSeq" id="XP_009838750.1">
    <property type="nucleotide sequence ID" value="XM_009840448.1"/>
</dbReference>
<reference evidence="8" key="1">
    <citation type="submission" date="2013-12" db="EMBL/GenBank/DDBJ databases">
        <title>The Genome Sequence of Aphanomyces astaci APO3.</title>
        <authorList>
            <consortium name="The Broad Institute Genomics Platform"/>
            <person name="Russ C."/>
            <person name="Tyler B."/>
            <person name="van West P."/>
            <person name="Dieguez-Uribeondo J."/>
            <person name="Young S.K."/>
            <person name="Zeng Q."/>
            <person name="Gargeya S."/>
            <person name="Fitzgerald M."/>
            <person name="Abouelleil A."/>
            <person name="Alvarado L."/>
            <person name="Chapman S.B."/>
            <person name="Gainer-Dewar J."/>
            <person name="Goldberg J."/>
            <person name="Griggs A."/>
            <person name="Gujja S."/>
            <person name="Hansen M."/>
            <person name="Howarth C."/>
            <person name="Imamovic A."/>
            <person name="Ireland A."/>
            <person name="Larimer J."/>
            <person name="McCowan C."/>
            <person name="Murphy C."/>
            <person name="Pearson M."/>
            <person name="Poon T.W."/>
            <person name="Priest M."/>
            <person name="Roberts A."/>
            <person name="Saif S."/>
            <person name="Shea T."/>
            <person name="Sykes S."/>
            <person name="Wortman J."/>
            <person name="Nusbaum C."/>
            <person name="Birren B."/>
        </authorList>
    </citation>
    <scope>NUCLEOTIDE SEQUENCE [LARGE SCALE GENOMIC DNA]</scope>
    <source>
        <strain evidence="8">APO3</strain>
    </source>
</reference>
<dbReference type="Pfam" id="PF02902">
    <property type="entry name" value="Peptidase_C48"/>
    <property type="match status" value="2"/>
</dbReference>